<dbReference type="HOGENOM" id="CLU_3003488_0_0_6"/>
<protein>
    <submittedName>
        <fullName evidence="1">Uncharacterized protein</fullName>
    </submittedName>
</protein>
<dbReference type="STRING" id="243159.AFE_1247"/>
<evidence type="ECO:0000313" key="1">
    <source>
        <dbReference type="EMBL" id="ACK80412.1"/>
    </source>
</evidence>
<reference evidence="1 2" key="1">
    <citation type="journal article" date="2008" name="BMC Genomics">
        <title>Acidithiobacillus ferrooxidans metabolism: from genome sequence to industrial applications.</title>
        <authorList>
            <person name="Valdes J."/>
            <person name="Pedroso I."/>
            <person name="Quatrini R."/>
            <person name="Dodson R.J."/>
            <person name="Tettelin H."/>
            <person name="Blake R.II."/>
            <person name="Eisen J.A."/>
            <person name="Holmes D.S."/>
        </authorList>
    </citation>
    <scope>NUCLEOTIDE SEQUENCE [LARGE SCALE GENOMIC DNA]</scope>
    <source>
        <strain evidence="2">ATCC 23270 / DSM 14882 / CIP 104768 / NCIMB 8455</strain>
    </source>
</reference>
<gene>
    <name evidence="1" type="ordered locus">AFE_1247</name>
</gene>
<dbReference type="AlphaFoldDB" id="B7J8S9"/>
<name>B7J8S9_ACIF2</name>
<keyword evidence="2" id="KW-1185">Reference proteome</keyword>
<accession>B7J8S9</accession>
<proteinExistence type="predicted"/>
<organism evidence="1 2">
    <name type="scientific">Acidithiobacillus ferrooxidans (strain ATCC 23270 / DSM 14882 / CIP 104768 / NCIMB 8455)</name>
    <name type="common">Ferrobacillus ferrooxidans (strain ATCC 23270)</name>
    <dbReference type="NCBI Taxonomy" id="243159"/>
    <lineage>
        <taxon>Bacteria</taxon>
        <taxon>Pseudomonadati</taxon>
        <taxon>Pseudomonadota</taxon>
        <taxon>Acidithiobacillia</taxon>
        <taxon>Acidithiobacillales</taxon>
        <taxon>Acidithiobacillaceae</taxon>
        <taxon>Acidithiobacillus</taxon>
    </lineage>
</organism>
<dbReference type="Proteomes" id="UP000001362">
    <property type="component" value="Chromosome"/>
</dbReference>
<dbReference type="PaxDb" id="243159-AFE_1247"/>
<evidence type="ECO:0000313" key="2">
    <source>
        <dbReference type="Proteomes" id="UP000001362"/>
    </source>
</evidence>
<dbReference type="KEGG" id="afr:AFE_1247"/>
<dbReference type="EMBL" id="CP001219">
    <property type="protein sequence ID" value="ACK80412.1"/>
    <property type="molecule type" value="Genomic_DNA"/>
</dbReference>
<sequence>MEWKVHKLSDSPKRLALIGAATFIVLTVALLAAAHFMPQKTTVSSHPTPITAKAKP</sequence>